<protein>
    <submittedName>
        <fullName evidence="2">Uncharacterized protein</fullName>
    </submittedName>
</protein>
<name>F4PPJ3_CACFS</name>
<accession>F4PPJ3</accession>
<evidence type="ECO:0000256" key="1">
    <source>
        <dbReference type="SAM" id="MobiDB-lite"/>
    </source>
</evidence>
<dbReference type="KEGG" id="dfa:DFA_04424"/>
<evidence type="ECO:0000313" key="3">
    <source>
        <dbReference type="Proteomes" id="UP000007797"/>
    </source>
</evidence>
<sequence>MELKRGGDSTCLSIRSLFGGRPFQLFDEMPPNKVKVGTQTLADELYESYVHHQFAKGGSHTLISKRDKSVQTLILPQSIPSRFSKLYQVTKDLRKNFDDPNMHIRLIVVCPWSSDLYMNPIFYEFPKKGTKEEQDQENKKSTEEKLKDDKQFEEDNNISQHLLVIGLPEASEDWYQEETLPLDSYIGEDECYGLESLEQ</sequence>
<feature type="region of interest" description="Disordered" evidence="1">
    <location>
        <begin position="129"/>
        <end position="153"/>
    </location>
</feature>
<dbReference type="AlphaFoldDB" id="F4PPJ3"/>
<feature type="compositionally biased region" description="Basic and acidic residues" evidence="1">
    <location>
        <begin position="129"/>
        <end position="150"/>
    </location>
</feature>
<gene>
    <name evidence="2" type="ORF">DFA_04424</name>
</gene>
<keyword evidence="3" id="KW-1185">Reference proteome</keyword>
<proteinExistence type="predicted"/>
<dbReference type="Proteomes" id="UP000007797">
    <property type="component" value="Unassembled WGS sequence"/>
</dbReference>
<reference evidence="3" key="1">
    <citation type="journal article" date="2011" name="Genome Res.">
        <title>Phylogeny-wide analysis of social amoeba genomes highlights ancient origins for complex intercellular communication.</title>
        <authorList>
            <person name="Heidel A.J."/>
            <person name="Lawal H.M."/>
            <person name="Felder M."/>
            <person name="Schilde C."/>
            <person name="Helps N.R."/>
            <person name="Tunggal B."/>
            <person name="Rivero F."/>
            <person name="John U."/>
            <person name="Schleicher M."/>
            <person name="Eichinger L."/>
            <person name="Platzer M."/>
            <person name="Noegel A.A."/>
            <person name="Schaap P."/>
            <person name="Gloeckner G."/>
        </authorList>
    </citation>
    <scope>NUCLEOTIDE SEQUENCE [LARGE SCALE GENOMIC DNA]</scope>
    <source>
        <strain evidence="3">SH3</strain>
    </source>
</reference>
<organism evidence="2 3">
    <name type="scientific">Cavenderia fasciculata</name>
    <name type="common">Slime mold</name>
    <name type="synonym">Dictyostelium fasciculatum</name>
    <dbReference type="NCBI Taxonomy" id="261658"/>
    <lineage>
        <taxon>Eukaryota</taxon>
        <taxon>Amoebozoa</taxon>
        <taxon>Evosea</taxon>
        <taxon>Eumycetozoa</taxon>
        <taxon>Dictyostelia</taxon>
        <taxon>Acytosteliales</taxon>
        <taxon>Cavenderiaceae</taxon>
        <taxon>Cavenderia</taxon>
    </lineage>
</organism>
<dbReference type="GeneID" id="14874253"/>
<dbReference type="RefSeq" id="XP_004360157.1">
    <property type="nucleotide sequence ID" value="XM_004360100.1"/>
</dbReference>
<dbReference type="EMBL" id="GL883009">
    <property type="protein sequence ID" value="EGG22306.1"/>
    <property type="molecule type" value="Genomic_DNA"/>
</dbReference>
<evidence type="ECO:0000313" key="2">
    <source>
        <dbReference type="EMBL" id="EGG22306.1"/>
    </source>
</evidence>